<comment type="caution">
    <text evidence="2">The sequence shown here is derived from an EMBL/GenBank/DDBJ whole genome shotgun (WGS) entry which is preliminary data.</text>
</comment>
<keyword evidence="3" id="KW-1185">Reference proteome</keyword>
<evidence type="ECO:0000256" key="1">
    <source>
        <dbReference type="SAM" id="MobiDB-lite"/>
    </source>
</evidence>
<evidence type="ECO:0000313" key="3">
    <source>
        <dbReference type="Proteomes" id="UP000284706"/>
    </source>
</evidence>
<dbReference type="EMBL" id="NHYE01004238">
    <property type="protein sequence ID" value="PPQ85704.1"/>
    <property type="molecule type" value="Genomic_DNA"/>
</dbReference>
<gene>
    <name evidence="2" type="ORF">CVT26_006145</name>
</gene>
<feature type="region of interest" description="Disordered" evidence="1">
    <location>
        <begin position="1"/>
        <end position="20"/>
    </location>
</feature>
<name>A0A409X4R3_9AGAR</name>
<evidence type="ECO:0000313" key="2">
    <source>
        <dbReference type="EMBL" id="PPQ85704.1"/>
    </source>
</evidence>
<reference evidence="2 3" key="1">
    <citation type="journal article" date="2018" name="Evol. Lett.">
        <title>Horizontal gene cluster transfer increased hallucinogenic mushroom diversity.</title>
        <authorList>
            <person name="Reynolds H.T."/>
            <person name="Vijayakumar V."/>
            <person name="Gluck-Thaler E."/>
            <person name="Korotkin H.B."/>
            <person name="Matheny P.B."/>
            <person name="Slot J.C."/>
        </authorList>
    </citation>
    <scope>NUCLEOTIDE SEQUENCE [LARGE SCALE GENOMIC DNA]</scope>
    <source>
        <strain evidence="2 3">SRW20</strain>
    </source>
</reference>
<dbReference type="Proteomes" id="UP000284706">
    <property type="component" value="Unassembled WGS sequence"/>
</dbReference>
<proteinExistence type="predicted"/>
<dbReference type="InParanoid" id="A0A409X4R3"/>
<protein>
    <submittedName>
        <fullName evidence="2">Uncharacterized protein</fullName>
    </submittedName>
</protein>
<dbReference type="AlphaFoldDB" id="A0A409X4R3"/>
<organism evidence="2 3">
    <name type="scientific">Gymnopilus dilepis</name>
    <dbReference type="NCBI Taxonomy" id="231916"/>
    <lineage>
        <taxon>Eukaryota</taxon>
        <taxon>Fungi</taxon>
        <taxon>Dikarya</taxon>
        <taxon>Basidiomycota</taxon>
        <taxon>Agaricomycotina</taxon>
        <taxon>Agaricomycetes</taxon>
        <taxon>Agaricomycetidae</taxon>
        <taxon>Agaricales</taxon>
        <taxon>Agaricineae</taxon>
        <taxon>Hymenogastraceae</taxon>
        <taxon>Gymnopilus</taxon>
    </lineage>
</organism>
<sequence>MSAVNASASGGKGLKPGEYGRRGVLWGVASYVEAAWLLTVCSVASVGRDRVTGGLTEVLVVSDGFLGWPSTAVNASDSGGKGLRPGE</sequence>
<accession>A0A409X4R3</accession>